<sequence>MSEGDEGVGVTSAPEQVQSPIQTVIPAPVSQPGETSCVNSLMASGARVVQSENWAEAQERSSLPQSRRKIHKRRNVVGADALACMTSSYGKHFTAYCRKRKQAVQQRVPAAVWKLVYKDYLDDGKAKCEIAGVRFDKDVPQERTLQKALRSALDDVQTGVSDGPGQLCALQNDDLMQKLKESDTYNKKKMGDFRESLISQSTGKSDDAGSESVIDLVPEEKTQVEEKISLANPSKKKLLKDTVTAISSMVTVVEEKSDNLCRAVEKQTKV</sequence>
<comment type="caution">
    <text evidence="2">The sequence shown here is derived from an EMBL/GenBank/DDBJ whole genome shotgun (WGS) entry which is preliminary data.</text>
</comment>
<gene>
    <name evidence="2" type="ORF">BWQ96_05216</name>
</gene>
<feature type="compositionally biased region" description="Polar residues" evidence="1">
    <location>
        <begin position="13"/>
        <end position="22"/>
    </location>
</feature>
<protein>
    <submittedName>
        <fullName evidence="2">Uncharacterized protein</fullName>
    </submittedName>
</protein>
<organism evidence="2 3">
    <name type="scientific">Gracilariopsis chorda</name>
    <dbReference type="NCBI Taxonomy" id="448386"/>
    <lineage>
        <taxon>Eukaryota</taxon>
        <taxon>Rhodophyta</taxon>
        <taxon>Florideophyceae</taxon>
        <taxon>Rhodymeniophycidae</taxon>
        <taxon>Gracilariales</taxon>
        <taxon>Gracilariaceae</taxon>
        <taxon>Gracilariopsis</taxon>
    </lineage>
</organism>
<proteinExistence type="predicted"/>
<feature type="region of interest" description="Disordered" evidence="1">
    <location>
        <begin position="1"/>
        <end position="32"/>
    </location>
</feature>
<keyword evidence="3" id="KW-1185">Reference proteome</keyword>
<accession>A0A2V3ISC1</accession>
<reference evidence="2 3" key="1">
    <citation type="journal article" date="2018" name="Mol. Biol. Evol.">
        <title>Analysis of the draft genome of the red seaweed Gracilariopsis chorda provides insights into genome size evolution in Rhodophyta.</title>
        <authorList>
            <person name="Lee J."/>
            <person name="Yang E.C."/>
            <person name="Graf L."/>
            <person name="Yang J.H."/>
            <person name="Qiu H."/>
            <person name="Zel Zion U."/>
            <person name="Chan C.X."/>
            <person name="Stephens T.G."/>
            <person name="Weber A.P.M."/>
            <person name="Boo G.H."/>
            <person name="Boo S.M."/>
            <person name="Kim K.M."/>
            <person name="Shin Y."/>
            <person name="Jung M."/>
            <person name="Lee S.J."/>
            <person name="Yim H.S."/>
            <person name="Lee J.H."/>
            <person name="Bhattacharya D."/>
            <person name="Yoon H.S."/>
        </authorList>
    </citation>
    <scope>NUCLEOTIDE SEQUENCE [LARGE SCALE GENOMIC DNA]</scope>
    <source>
        <strain evidence="2 3">SKKU-2015</strain>
        <tissue evidence="2">Whole body</tissue>
    </source>
</reference>
<name>A0A2V3ISC1_9FLOR</name>
<evidence type="ECO:0000313" key="3">
    <source>
        <dbReference type="Proteomes" id="UP000247409"/>
    </source>
</evidence>
<evidence type="ECO:0000256" key="1">
    <source>
        <dbReference type="SAM" id="MobiDB-lite"/>
    </source>
</evidence>
<dbReference type="AlphaFoldDB" id="A0A2V3ISC1"/>
<dbReference type="EMBL" id="NBIV01000074">
    <property type="protein sequence ID" value="PXF45013.1"/>
    <property type="molecule type" value="Genomic_DNA"/>
</dbReference>
<evidence type="ECO:0000313" key="2">
    <source>
        <dbReference type="EMBL" id="PXF45013.1"/>
    </source>
</evidence>
<dbReference type="Proteomes" id="UP000247409">
    <property type="component" value="Unassembled WGS sequence"/>
</dbReference>